<dbReference type="eggNOG" id="COG1670">
    <property type="taxonomic scope" value="Bacteria"/>
</dbReference>
<evidence type="ECO:0000259" key="1">
    <source>
        <dbReference type="Pfam" id="PF13302"/>
    </source>
</evidence>
<dbReference type="Proteomes" id="UP000000268">
    <property type="component" value="Chromosome"/>
</dbReference>
<reference evidence="2 3" key="1">
    <citation type="journal article" date="2008" name="Proc. Natl. Acad. Sci. U.S.A.">
        <title>Niche adaptation and genome expansion in the chlorophyll d-producing cyanobacterium Acaryochloris marina.</title>
        <authorList>
            <person name="Swingley W.D."/>
            <person name="Chen M."/>
            <person name="Cheung P.C."/>
            <person name="Conrad A.L."/>
            <person name="Dejesa L.C."/>
            <person name="Hao J."/>
            <person name="Honchak B.M."/>
            <person name="Karbach L.E."/>
            <person name="Kurdoglu A."/>
            <person name="Lahiri S."/>
            <person name="Mastrian S.D."/>
            <person name="Miyashita H."/>
            <person name="Page L."/>
            <person name="Ramakrishna P."/>
            <person name="Satoh S."/>
            <person name="Sattley W.M."/>
            <person name="Shimada Y."/>
            <person name="Taylor H.L."/>
            <person name="Tomo T."/>
            <person name="Tsuchiya T."/>
            <person name="Wang Z.T."/>
            <person name="Raymond J."/>
            <person name="Mimuro M."/>
            <person name="Blankenship R.E."/>
            <person name="Touchman J.W."/>
        </authorList>
    </citation>
    <scope>NUCLEOTIDE SEQUENCE [LARGE SCALE GENOMIC DNA]</scope>
    <source>
        <strain evidence="3">MBIC 11017</strain>
    </source>
</reference>
<proteinExistence type="predicted"/>
<name>B0CBW0_ACAM1</name>
<dbReference type="Gene3D" id="3.40.630.30">
    <property type="match status" value="1"/>
</dbReference>
<dbReference type="InterPro" id="IPR016181">
    <property type="entry name" value="Acyl_CoA_acyltransferase"/>
</dbReference>
<keyword evidence="2" id="KW-0808">Transferase</keyword>
<dbReference type="PANTHER" id="PTHR43792">
    <property type="entry name" value="GNAT FAMILY, PUTATIVE (AFU_ORTHOLOGUE AFUA_3G00765)-RELATED-RELATED"/>
    <property type="match status" value="1"/>
</dbReference>
<feature type="domain" description="N-acetyltransferase" evidence="1">
    <location>
        <begin position="8"/>
        <end position="144"/>
    </location>
</feature>
<dbReference type="RefSeq" id="WP_012165602.1">
    <property type="nucleotide sequence ID" value="NC_009925.1"/>
</dbReference>
<dbReference type="HOGENOM" id="CLU_101396_0_0_3"/>
<dbReference type="KEGG" id="amr:AM1_5404"/>
<dbReference type="SUPFAM" id="SSF55729">
    <property type="entry name" value="Acyl-CoA N-acyltransferases (Nat)"/>
    <property type="match status" value="1"/>
</dbReference>
<dbReference type="EMBL" id="CP000828">
    <property type="protein sequence ID" value="ABW30360.1"/>
    <property type="molecule type" value="Genomic_DNA"/>
</dbReference>
<dbReference type="OrthoDB" id="9785602at2"/>
<dbReference type="GO" id="GO:0016747">
    <property type="term" value="F:acyltransferase activity, transferring groups other than amino-acyl groups"/>
    <property type="evidence" value="ECO:0007669"/>
    <property type="project" value="InterPro"/>
</dbReference>
<sequence>MSLESQQLIYERVTRNHAKELEPILCDPKVYEHMDDGIGPTSDELLKAFTLREQGPSAHRHNETWVDYIVRDKASQIAIGRVEATVIEHRAEVAYILGTAYWRQGYGSEALVWLQDFVQEQYSVREFWATVTPGNEASKHLLLKQSYVEISNKPLPKVTSYDDGDWVFFRRAFW</sequence>
<dbReference type="InterPro" id="IPR051531">
    <property type="entry name" value="N-acetyltransferase"/>
</dbReference>
<accession>B0CBW0</accession>
<dbReference type="AlphaFoldDB" id="B0CBW0"/>
<organism evidence="2 3">
    <name type="scientific">Acaryochloris marina (strain MBIC 11017)</name>
    <dbReference type="NCBI Taxonomy" id="329726"/>
    <lineage>
        <taxon>Bacteria</taxon>
        <taxon>Bacillati</taxon>
        <taxon>Cyanobacteriota</taxon>
        <taxon>Cyanophyceae</taxon>
        <taxon>Acaryochloridales</taxon>
        <taxon>Acaryochloridaceae</taxon>
        <taxon>Acaryochloris</taxon>
    </lineage>
</organism>
<dbReference type="InterPro" id="IPR000182">
    <property type="entry name" value="GNAT_dom"/>
</dbReference>
<evidence type="ECO:0000313" key="3">
    <source>
        <dbReference type="Proteomes" id="UP000000268"/>
    </source>
</evidence>
<dbReference type="Pfam" id="PF13302">
    <property type="entry name" value="Acetyltransf_3"/>
    <property type="match status" value="1"/>
</dbReference>
<protein>
    <submittedName>
        <fullName evidence="2">Acetyltransferase, gnat family, putative</fullName>
    </submittedName>
</protein>
<dbReference type="STRING" id="329726.AM1_5404"/>
<gene>
    <name evidence="2" type="ordered locus">AM1_5404</name>
</gene>
<evidence type="ECO:0000313" key="2">
    <source>
        <dbReference type="EMBL" id="ABW30360.1"/>
    </source>
</evidence>
<keyword evidence="3" id="KW-1185">Reference proteome</keyword>
<dbReference type="PANTHER" id="PTHR43792:SF1">
    <property type="entry name" value="N-ACETYLTRANSFERASE DOMAIN-CONTAINING PROTEIN"/>
    <property type="match status" value="1"/>
</dbReference>